<keyword evidence="4" id="KW-0677">Repeat</keyword>
<dbReference type="PROSITE" id="PS50088">
    <property type="entry name" value="ANK_REPEAT"/>
    <property type="match status" value="1"/>
</dbReference>
<dbReference type="PANTHER" id="PTHR12447:SF31">
    <property type="entry name" value="LD31969P"/>
    <property type="match status" value="1"/>
</dbReference>
<organism evidence="9 10">
    <name type="scientific">Paramuricea clavata</name>
    <name type="common">Red gorgonian</name>
    <name type="synonym">Violescent sea-whip</name>
    <dbReference type="NCBI Taxonomy" id="317549"/>
    <lineage>
        <taxon>Eukaryota</taxon>
        <taxon>Metazoa</taxon>
        <taxon>Cnidaria</taxon>
        <taxon>Anthozoa</taxon>
        <taxon>Octocorallia</taxon>
        <taxon>Malacalcyonacea</taxon>
        <taxon>Plexauridae</taxon>
        <taxon>Paramuricea</taxon>
    </lineage>
</organism>
<dbReference type="AlphaFoldDB" id="A0A6S7GCZ8"/>
<feature type="domain" description="Ankyrin repeat" evidence="8">
    <location>
        <begin position="165"/>
        <end position="487"/>
    </location>
</feature>
<dbReference type="GO" id="GO:0005770">
    <property type="term" value="C:late endosome"/>
    <property type="evidence" value="ECO:0007669"/>
    <property type="project" value="UniProtKB-SubCell"/>
</dbReference>
<evidence type="ECO:0000256" key="1">
    <source>
        <dbReference type="ARBA" id="ARBA00004236"/>
    </source>
</evidence>
<evidence type="ECO:0000256" key="6">
    <source>
        <dbReference type="ARBA" id="ARBA00024956"/>
    </source>
</evidence>
<dbReference type="OrthoDB" id="1585644at2759"/>
<dbReference type="PROSITE" id="PS50330">
    <property type="entry name" value="UIM"/>
    <property type="match status" value="2"/>
</dbReference>
<evidence type="ECO:0000256" key="2">
    <source>
        <dbReference type="ARBA" id="ARBA00004603"/>
    </source>
</evidence>
<evidence type="ECO:0000256" key="5">
    <source>
        <dbReference type="ARBA" id="ARBA00023136"/>
    </source>
</evidence>
<dbReference type="EMBL" id="CACRXK020001505">
    <property type="protein sequence ID" value="CAB3989535.1"/>
    <property type="molecule type" value="Genomic_DNA"/>
</dbReference>
<keyword evidence="5" id="KW-0472">Membrane</keyword>
<feature type="compositionally biased region" description="Basic and acidic residues" evidence="7">
    <location>
        <begin position="486"/>
        <end position="496"/>
    </location>
</feature>
<dbReference type="InterPro" id="IPR036770">
    <property type="entry name" value="Ankyrin_rpt-contain_sf"/>
</dbReference>
<dbReference type="SMART" id="SM00726">
    <property type="entry name" value="UIM"/>
    <property type="match status" value="3"/>
</dbReference>
<dbReference type="InterPro" id="IPR021832">
    <property type="entry name" value="ANKRD13"/>
</dbReference>
<dbReference type="InterPro" id="IPR002110">
    <property type="entry name" value="Ankyrin_rpt"/>
</dbReference>
<dbReference type="Pfam" id="PF11904">
    <property type="entry name" value="ANKRD13_C"/>
    <property type="match status" value="1"/>
</dbReference>
<keyword evidence="3" id="KW-1003">Cell membrane</keyword>
<proteinExistence type="predicted"/>
<dbReference type="PANTHER" id="PTHR12447">
    <property type="entry name" value="ANKYRIN REPEAT DOMAIN-CONTAINING PROTEIN 13"/>
    <property type="match status" value="1"/>
</dbReference>
<feature type="region of interest" description="Disordered" evidence="7">
    <location>
        <begin position="482"/>
        <end position="502"/>
    </location>
</feature>
<name>A0A6S7GCZ8_PARCT</name>
<sequence>MAEKQWQVVNKQEIEKKWPLHFLVFEDKSGQLRDALKENKVDIENLDPCGRTALHIAVSLSRTECVKILLDHHANANAVNKQGWNVCQEAVSSGDPEILSLVFKQREFQRATQRLDGIPELLDDLNAAPDFYIEMKWEFTTWVPFMSRMCPSDTYRIFKQGCNVRVDTTLVGFDQNLVDWERGNMSFVFKGTAEGAEFFEIDHERKMFTKEELQMRDETRDPNRFETTQEAINTRMSSPNISTILDTDSIAFTKHKTMWGWGSDKTETIEDHEGKMYDATGIDVVTRIRFEHLTDDDKVREKAKVSGSGTGLQGVLSGEQQETVCDLEDPEIVDRHSLNPYNLSLEEYFNLPLNKSKKDIGRPKDMISKTQKFKATLCLCPTYPLSLQQQVLPVIKLLAISNSHFAKLRDFVALHLPSGFPLKIEIPVFHFLNARITFGNINGMLTPVSGVQSQVTSEPSTEEENGNESRVTCSVDMERFSPPSDYADRSRVEQHSGQHMQSEEELLIQLAIQQSLADSNLDGDVRQESWAQGTRLSNSEEEDIQRAICESLVKQGGTSDAAQATSEGGEATSSYDEQLQIALAMSEQDMMSKSRETRNDDDELERILKLSLTEK</sequence>
<keyword evidence="10" id="KW-1185">Reference proteome</keyword>
<evidence type="ECO:0000313" key="10">
    <source>
        <dbReference type="Proteomes" id="UP001152795"/>
    </source>
</evidence>
<dbReference type="Gene3D" id="1.25.40.20">
    <property type="entry name" value="Ankyrin repeat-containing domain"/>
    <property type="match status" value="1"/>
</dbReference>
<comment type="subcellular location">
    <subcellularLocation>
        <location evidence="1">Cell membrane</location>
    </subcellularLocation>
    <subcellularLocation>
        <location evidence="2">Late endosome</location>
    </subcellularLocation>
</comment>
<evidence type="ECO:0000256" key="4">
    <source>
        <dbReference type="ARBA" id="ARBA00022737"/>
    </source>
</evidence>
<dbReference type="Proteomes" id="UP001152795">
    <property type="component" value="Unassembled WGS sequence"/>
</dbReference>
<evidence type="ECO:0000259" key="8">
    <source>
        <dbReference type="Pfam" id="PF11904"/>
    </source>
</evidence>
<evidence type="ECO:0000256" key="3">
    <source>
        <dbReference type="ARBA" id="ARBA00022475"/>
    </source>
</evidence>
<comment type="function">
    <text evidence="6">Ubiquitin-binding protein that specifically recognizes and binds 'Lys-63'-linked ubiquitin. Does not bind 'Lys-48'-linked ubiquitin. Positively regulates the internalization of ligand-activated EGFR by binding to the Ub moiety of ubiquitinated EGFR at the cell membrane.</text>
</comment>
<comment type="caution">
    <text evidence="9">The sequence shown here is derived from an EMBL/GenBank/DDBJ whole genome shotgun (WGS) entry which is preliminary data.</text>
</comment>
<evidence type="ECO:0000313" key="9">
    <source>
        <dbReference type="EMBL" id="CAB3989535.1"/>
    </source>
</evidence>
<protein>
    <submittedName>
        <fullName evidence="9">Ankyrin repeat domain-containing 13D-like</fullName>
    </submittedName>
</protein>
<accession>A0A6S7GCZ8</accession>
<dbReference type="Pfam" id="PF12796">
    <property type="entry name" value="Ank_2"/>
    <property type="match status" value="1"/>
</dbReference>
<dbReference type="SUPFAM" id="SSF48403">
    <property type="entry name" value="Ankyrin repeat"/>
    <property type="match status" value="1"/>
</dbReference>
<evidence type="ECO:0000256" key="7">
    <source>
        <dbReference type="SAM" id="MobiDB-lite"/>
    </source>
</evidence>
<gene>
    <name evidence="9" type="ORF">PACLA_8A035761</name>
</gene>
<dbReference type="PROSITE" id="PS50297">
    <property type="entry name" value="ANK_REP_REGION"/>
    <property type="match status" value="1"/>
</dbReference>
<dbReference type="InterPro" id="IPR055285">
    <property type="entry name" value="ANKRD13_C"/>
</dbReference>
<dbReference type="Pfam" id="PF23625">
    <property type="entry name" value="UIM_2"/>
    <property type="match status" value="4"/>
</dbReference>
<reference evidence="9" key="1">
    <citation type="submission" date="2020-04" db="EMBL/GenBank/DDBJ databases">
        <authorList>
            <person name="Alioto T."/>
            <person name="Alioto T."/>
            <person name="Gomez Garrido J."/>
        </authorList>
    </citation>
    <scope>NUCLEOTIDE SEQUENCE</scope>
    <source>
        <strain evidence="9">A484AB</strain>
    </source>
</reference>
<feature type="region of interest" description="Disordered" evidence="7">
    <location>
        <begin position="584"/>
        <end position="615"/>
    </location>
</feature>
<dbReference type="SMART" id="SM00248">
    <property type="entry name" value="ANK"/>
    <property type="match status" value="2"/>
</dbReference>
<dbReference type="GO" id="GO:0005886">
    <property type="term" value="C:plasma membrane"/>
    <property type="evidence" value="ECO:0007669"/>
    <property type="project" value="UniProtKB-SubCell"/>
</dbReference>
<dbReference type="InterPro" id="IPR003903">
    <property type="entry name" value="UIM_dom"/>
</dbReference>
<feature type="compositionally biased region" description="Basic and acidic residues" evidence="7">
    <location>
        <begin position="605"/>
        <end position="615"/>
    </location>
</feature>